<name>A0AAE0D1U8_COLKA</name>
<dbReference type="Proteomes" id="UP001281614">
    <property type="component" value="Unassembled WGS sequence"/>
</dbReference>
<reference evidence="1" key="1">
    <citation type="submission" date="2023-02" db="EMBL/GenBank/DDBJ databases">
        <title>Colletotrichum kahawae CIFC_Que2 genome sequencing and assembly.</title>
        <authorList>
            <person name="Baroncelli R."/>
        </authorList>
    </citation>
    <scope>NUCLEOTIDE SEQUENCE</scope>
    <source>
        <strain evidence="1">CIFC_Que2</strain>
    </source>
</reference>
<sequence length="90" mass="10494">MSLSDHSPQTPKANIQCFRQTKVLWRQAVSTHGSTTLEKRPEEMLQDWRKIRVQYRPKQILQLRCIGATQESEFVAQNLLPRIQSFAKGK</sequence>
<comment type="caution">
    <text evidence="1">The sequence shown here is derived from an EMBL/GenBank/DDBJ whole genome shotgun (WGS) entry which is preliminary data.</text>
</comment>
<accession>A0AAE0D1U8</accession>
<dbReference type="AlphaFoldDB" id="A0AAE0D1U8"/>
<proteinExistence type="predicted"/>
<organism evidence="1 2">
    <name type="scientific">Colletotrichum kahawae</name>
    <name type="common">Coffee berry disease fungus</name>
    <dbReference type="NCBI Taxonomy" id="34407"/>
    <lineage>
        <taxon>Eukaryota</taxon>
        <taxon>Fungi</taxon>
        <taxon>Dikarya</taxon>
        <taxon>Ascomycota</taxon>
        <taxon>Pezizomycotina</taxon>
        <taxon>Sordariomycetes</taxon>
        <taxon>Hypocreomycetidae</taxon>
        <taxon>Glomerellales</taxon>
        <taxon>Glomerellaceae</taxon>
        <taxon>Colletotrichum</taxon>
        <taxon>Colletotrichum gloeosporioides species complex</taxon>
    </lineage>
</organism>
<evidence type="ECO:0000313" key="1">
    <source>
        <dbReference type="EMBL" id="KAK2738890.1"/>
    </source>
</evidence>
<keyword evidence="2" id="KW-1185">Reference proteome</keyword>
<gene>
    <name evidence="1" type="ORF">CKAH01_18727</name>
</gene>
<dbReference type="EMBL" id="VYYT01000375">
    <property type="protein sequence ID" value="KAK2738890.1"/>
    <property type="molecule type" value="Genomic_DNA"/>
</dbReference>
<evidence type="ECO:0000313" key="2">
    <source>
        <dbReference type="Proteomes" id="UP001281614"/>
    </source>
</evidence>
<protein>
    <submittedName>
        <fullName evidence="1">Uncharacterized protein</fullName>
    </submittedName>
</protein>